<evidence type="ECO:0000256" key="2">
    <source>
        <dbReference type="ARBA" id="ARBA00023125"/>
    </source>
</evidence>
<evidence type="ECO:0000256" key="4">
    <source>
        <dbReference type="ARBA" id="ARBA00023242"/>
    </source>
</evidence>
<gene>
    <name evidence="7" type="ORF">LUZ62_086520</name>
</gene>
<accession>A0AAV8CB09</accession>
<feature type="compositionally biased region" description="Polar residues" evidence="5">
    <location>
        <begin position="162"/>
        <end position="174"/>
    </location>
</feature>
<dbReference type="PANTHER" id="PTHR31744:SF93">
    <property type="entry name" value="NAC DOMAIN-CONTAINING PROTEIN"/>
    <property type="match status" value="1"/>
</dbReference>
<organism evidence="7 8">
    <name type="scientific">Rhynchospora pubera</name>
    <dbReference type="NCBI Taxonomy" id="906938"/>
    <lineage>
        <taxon>Eukaryota</taxon>
        <taxon>Viridiplantae</taxon>
        <taxon>Streptophyta</taxon>
        <taxon>Embryophyta</taxon>
        <taxon>Tracheophyta</taxon>
        <taxon>Spermatophyta</taxon>
        <taxon>Magnoliopsida</taxon>
        <taxon>Liliopsida</taxon>
        <taxon>Poales</taxon>
        <taxon>Cyperaceae</taxon>
        <taxon>Cyperoideae</taxon>
        <taxon>Rhynchosporeae</taxon>
        <taxon>Rhynchospora</taxon>
    </lineage>
</organism>
<keyword evidence="8" id="KW-1185">Reference proteome</keyword>
<evidence type="ECO:0000256" key="1">
    <source>
        <dbReference type="ARBA" id="ARBA00023015"/>
    </source>
</evidence>
<dbReference type="InterPro" id="IPR003441">
    <property type="entry name" value="NAC-dom"/>
</dbReference>
<sequence>MDLLKWHPKDSGFGEDKYFFNLNEAKYMSGSRSNRATSQGYWKATGKEKQILTANSRGNQVVVGLKKVLVFYQGRPPRGARTDWVMHEYRLACVAPTDCKHSTSINSIAATNGWVLCRIFKKKRASKMDVEAEDEQEREPEMETGARNHTFIDFFGRRENSDVNTSQSISSDSCVTEAFEELSKGEETTSRGFSPYSREDERP</sequence>
<dbReference type="GO" id="GO:0003677">
    <property type="term" value="F:DNA binding"/>
    <property type="evidence" value="ECO:0007669"/>
    <property type="project" value="UniProtKB-KW"/>
</dbReference>
<name>A0AAV8CB09_9POAL</name>
<dbReference type="PANTHER" id="PTHR31744">
    <property type="entry name" value="PROTEIN CUP-SHAPED COTYLEDON 2-RELATED"/>
    <property type="match status" value="1"/>
</dbReference>
<protein>
    <submittedName>
        <fullName evidence="7">NAC domain-containing protein</fullName>
    </submittedName>
</protein>
<evidence type="ECO:0000256" key="3">
    <source>
        <dbReference type="ARBA" id="ARBA00023163"/>
    </source>
</evidence>
<reference evidence="7" key="1">
    <citation type="submission" date="2022-08" db="EMBL/GenBank/DDBJ databases">
        <authorList>
            <person name="Marques A."/>
        </authorList>
    </citation>
    <scope>NUCLEOTIDE SEQUENCE</scope>
    <source>
        <strain evidence="7">RhyPub2mFocal</strain>
        <tissue evidence="7">Leaves</tissue>
    </source>
</reference>
<feature type="domain" description="NAC" evidence="6">
    <location>
        <begin position="1"/>
        <end position="122"/>
    </location>
</feature>
<keyword evidence="2" id="KW-0238">DNA-binding</keyword>
<dbReference type="EMBL" id="JAMFTS010000005">
    <property type="protein sequence ID" value="KAJ4752115.1"/>
    <property type="molecule type" value="Genomic_DNA"/>
</dbReference>
<keyword evidence="4" id="KW-0539">Nucleus</keyword>
<evidence type="ECO:0000313" key="8">
    <source>
        <dbReference type="Proteomes" id="UP001140206"/>
    </source>
</evidence>
<dbReference type="Gene3D" id="2.170.150.80">
    <property type="entry name" value="NAC domain"/>
    <property type="match status" value="1"/>
</dbReference>
<dbReference type="InterPro" id="IPR036093">
    <property type="entry name" value="NAC_dom_sf"/>
</dbReference>
<dbReference type="Proteomes" id="UP001140206">
    <property type="component" value="Chromosome 5"/>
</dbReference>
<dbReference type="Pfam" id="PF02365">
    <property type="entry name" value="NAM"/>
    <property type="match status" value="1"/>
</dbReference>
<dbReference type="AlphaFoldDB" id="A0AAV8CB09"/>
<dbReference type="GO" id="GO:0006355">
    <property type="term" value="P:regulation of DNA-templated transcription"/>
    <property type="evidence" value="ECO:0007669"/>
    <property type="project" value="InterPro"/>
</dbReference>
<dbReference type="PROSITE" id="PS51005">
    <property type="entry name" value="NAC"/>
    <property type="match status" value="1"/>
</dbReference>
<evidence type="ECO:0000313" key="7">
    <source>
        <dbReference type="EMBL" id="KAJ4752115.1"/>
    </source>
</evidence>
<dbReference type="SUPFAM" id="SSF101941">
    <property type="entry name" value="NAC domain"/>
    <property type="match status" value="1"/>
</dbReference>
<comment type="caution">
    <text evidence="7">The sequence shown here is derived from an EMBL/GenBank/DDBJ whole genome shotgun (WGS) entry which is preliminary data.</text>
</comment>
<keyword evidence="1" id="KW-0805">Transcription regulation</keyword>
<evidence type="ECO:0000259" key="6">
    <source>
        <dbReference type="PROSITE" id="PS51005"/>
    </source>
</evidence>
<proteinExistence type="predicted"/>
<evidence type="ECO:0000256" key="5">
    <source>
        <dbReference type="SAM" id="MobiDB-lite"/>
    </source>
</evidence>
<keyword evidence="3" id="KW-0804">Transcription</keyword>
<feature type="region of interest" description="Disordered" evidence="5">
    <location>
        <begin position="160"/>
        <end position="203"/>
    </location>
</feature>